<feature type="transmembrane region" description="Helical" evidence="1">
    <location>
        <begin position="71"/>
        <end position="92"/>
    </location>
</feature>
<keyword evidence="1" id="KW-1133">Transmembrane helix</keyword>
<feature type="transmembrane region" description="Helical" evidence="1">
    <location>
        <begin position="38"/>
        <end position="59"/>
    </location>
</feature>
<dbReference type="AlphaFoldDB" id="A0A2H4VE23"/>
<keyword evidence="1" id="KW-0812">Transmembrane</keyword>
<name>A0A2H4VE23_9EURY</name>
<evidence type="ECO:0000256" key="1">
    <source>
        <dbReference type="SAM" id="Phobius"/>
    </source>
</evidence>
<accession>A0A2H4VE23</accession>
<proteinExistence type="predicted"/>
<protein>
    <submittedName>
        <fullName evidence="2">Uncharacterized protein</fullName>
    </submittedName>
</protein>
<evidence type="ECO:0000313" key="2">
    <source>
        <dbReference type="EMBL" id="AUB56349.1"/>
    </source>
</evidence>
<gene>
    <name evidence="2" type="ORF">BK007_10200</name>
</gene>
<evidence type="ECO:0000313" key="3">
    <source>
        <dbReference type="Proteomes" id="UP000232806"/>
    </source>
</evidence>
<dbReference type="EMBL" id="CP017766">
    <property type="protein sequence ID" value="AUB56349.1"/>
    <property type="molecule type" value="Genomic_DNA"/>
</dbReference>
<reference evidence="2 3" key="1">
    <citation type="submission" date="2016-10" db="EMBL/GenBank/DDBJ databases">
        <title>Comparative genomics between deep and shallow subseafloor isolates.</title>
        <authorList>
            <person name="Ishii S."/>
            <person name="Miller J.R."/>
            <person name="Sutton G."/>
            <person name="Suzuki S."/>
            <person name="Methe B."/>
            <person name="Inagaki F."/>
            <person name="Imachi H."/>
        </authorList>
    </citation>
    <scope>NUCLEOTIDE SEQUENCE [LARGE SCALE GENOMIC DNA]</scope>
    <source>
        <strain evidence="2 3">MO-MB1</strain>
    </source>
</reference>
<organism evidence="2 3">
    <name type="scientific">Methanobacterium subterraneum</name>
    <dbReference type="NCBI Taxonomy" id="59277"/>
    <lineage>
        <taxon>Archaea</taxon>
        <taxon>Methanobacteriati</taxon>
        <taxon>Methanobacteriota</taxon>
        <taxon>Methanomada group</taxon>
        <taxon>Methanobacteria</taxon>
        <taxon>Methanobacteriales</taxon>
        <taxon>Methanobacteriaceae</taxon>
        <taxon>Methanobacterium</taxon>
    </lineage>
</organism>
<dbReference type="Proteomes" id="UP000232806">
    <property type="component" value="Chromosome"/>
</dbReference>
<feature type="transmembrane region" description="Helical" evidence="1">
    <location>
        <begin position="6"/>
        <end position="26"/>
    </location>
</feature>
<sequence length="110" mass="11527">MRILAIAIGAIIYLSFSLAPIASFVTSYMAKGNYKDGIVNSTLAVSVGGLLLALGKFLGLPLLEPESISGFTLGLTQDIIIGIIGGLIGIYIKNRRRDKGVIEGVVVCDS</sequence>
<keyword evidence="1" id="KW-0472">Membrane</keyword>